<feature type="transmembrane region" description="Helical" evidence="9">
    <location>
        <begin position="156"/>
        <end position="175"/>
    </location>
</feature>
<sequence>MLKTLLSRVREYRKYAFITPLLMVGEVAMEVLIPTLMAVIIDTGVSSNDMNYVLRIGVLIVLAAFLSLSFGVAGAWTASKASAGFATNIRKDLYASIMDFSFADVDKFSTSSLITRMTTDVQNVQQSFQMMIRICVRSPIMFIFAIIMVYHNGGALSLVFAVAIPIVAVCIFLIFRRTYSSFGNAFRGYDSFNRVVQENLNGIRTVKAYVREEEQLGKFAEASQTIRDNFKKGQTIMALMNPLMMTVTYCCMIAISYVGARLINVGHMETGELMSIYTYTGQILSSLVMTGMVIVMLSIAHASMVRIAEVLNTKTSMDPNPEGEKTVKDGSIIFDHVSFGYGKSSKVLDDINLKIESGQMIGVIGNTGSGKTSLISLIARLYDVSSGSVKVGGRDVREYNLEALRNEVSVVLQKNTLFSGTVAENLRWGNPEATDAEIKAACDIASASPFVEAMADGYNSHVEQGGTNFSGGQRQRLCIARALLKKPKILIMDDSTSAVDTATDSQIRKALREDVKDLTKIIISQRLSSVMDADQIIVMNNGRIQDVGTHAELLERNADYRDLYDTQTRGGNLDD</sequence>
<keyword evidence="6 12" id="KW-0067">ATP-binding</keyword>
<dbReference type="Proteomes" id="UP000823615">
    <property type="component" value="Unassembled WGS sequence"/>
</dbReference>
<reference evidence="12" key="2">
    <citation type="journal article" date="2021" name="PeerJ">
        <title>Extensive microbial diversity within the chicken gut microbiome revealed by metagenomics and culture.</title>
        <authorList>
            <person name="Gilroy R."/>
            <person name="Ravi A."/>
            <person name="Getino M."/>
            <person name="Pursley I."/>
            <person name="Horton D.L."/>
            <person name="Alikhan N.F."/>
            <person name="Baker D."/>
            <person name="Gharbi K."/>
            <person name="Hall N."/>
            <person name="Watson M."/>
            <person name="Adriaenssens E.M."/>
            <person name="Foster-Nyarko E."/>
            <person name="Jarju S."/>
            <person name="Secka A."/>
            <person name="Antonio M."/>
            <person name="Oren A."/>
            <person name="Chaudhuri R.R."/>
            <person name="La Ragione R."/>
            <person name="Hildebrand F."/>
            <person name="Pallen M.J."/>
        </authorList>
    </citation>
    <scope>NUCLEOTIDE SEQUENCE</scope>
    <source>
        <strain evidence="12">7293</strain>
    </source>
</reference>
<dbReference type="PROSITE" id="PS00211">
    <property type="entry name" value="ABC_TRANSPORTER_1"/>
    <property type="match status" value="1"/>
</dbReference>
<evidence type="ECO:0000256" key="3">
    <source>
        <dbReference type="ARBA" id="ARBA00022475"/>
    </source>
</evidence>
<dbReference type="GO" id="GO:0015421">
    <property type="term" value="F:ABC-type oligopeptide transporter activity"/>
    <property type="evidence" value="ECO:0007669"/>
    <property type="project" value="TreeGrafter"/>
</dbReference>
<dbReference type="AlphaFoldDB" id="A0A9D9E1X5"/>
<dbReference type="Pfam" id="PF00664">
    <property type="entry name" value="ABC_membrane"/>
    <property type="match status" value="1"/>
</dbReference>
<dbReference type="InterPro" id="IPR003593">
    <property type="entry name" value="AAA+_ATPase"/>
</dbReference>
<reference evidence="12" key="1">
    <citation type="submission" date="2020-10" db="EMBL/GenBank/DDBJ databases">
        <authorList>
            <person name="Gilroy R."/>
        </authorList>
    </citation>
    <scope>NUCLEOTIDE SEQUENCE</scope>
    <source>
        <strain evidence="12">7293</strain>
    </source>
</reference>
<evidence type="ECO:0000256" key="1">
    <source>
        <dbReference type="ARBA" id="ARBA00004651"/>
    </source>
</evidence>
<dbReference type="FunFam" id="3.40.50.300:FF:000221">
    <property type="entry name" value="Multidrug ABC transporter ATP-binding protein"/>
    <property type="match status" value="1"/>
</dbReference>
<dbReference type="InterPro" id="IPR017871">
    <property type="entry name" value="ABC_transporter-like_CS"/>
</dbReference>
<evidence type="ECO:0000256" key="5">
    <source>
        <dbReference type="ARBA" id="ARBA00022741"/>
    </source>
</evidence>
<dbReference type="InterPro" id="IPR003439">
    <property type="entry name" value="ABC_transporter-like_ATP-bd"/>
</dbReference>
<evidence type="ECO:0000256" key="8">
    <source>
        <dbReference type="ARBA" id="ARBA00023136"/>
    </source>
</evidence>
<dbReference type="PROSITE" id="PS50929">
    <property type="entry name" value="ABC_TM1F"/>
    <property type="match status" value="1"/>
</dbReference>
<comment type="subcellular location">
    <subcellularLocation>
        <location evidence="1">Cell membrane</location>
        <topology evidence="1">Multi-pass membrane protein</topology>
    </subcellularLocation>
</comment>
<evidence type="ECO:0000256" key="6">
    <source>
        <dbReference type="ARBA" id="ARBA00022840"/>
    </source>
</evidence>
<protein>
    <submittedName>
        <fullName evidence="12">ABC transporter ATP-binding protein</fullName>
    </submittedName>
</protein>
<organism evidence="12 13">
    <name type="scientific">Candidatus Ornithospirochaeta stercoripullorum</name>
    <dbReference type="NCBI Taxonomy" id="2840899"/>
    <lineage>
        <taxon>Bacteria</taxon>
        <taxon>Pseudomonadati</taxon>
        <taxon>Spirochaetota</taxon>
        <taxon>Spirochaetia</taxon>
        <taxon>Spirochaetales</taxon>
        <taxon>Spirochaetaceae</taxon>
        <taxon>Spirochaetaceae incertae sedis</taxon>
        <taxon>Candidatus Ornithospirochaeta</taxon>
    </lineage>
</organism>
<feature type="transmembrane region" description="Helical" evidence="9">
    <location>
        <begin position="134"/>
        <end position="150"/>
    </location>
</feature>
<dbReference type="EMBL" id="JADIMT010000096">
    <property type="protein sequence ID" value="MBO8437023.1"/>
    <property type="molecule type" value="Genomic_DNA"/>
</dbReference>
<feature type="transmembrane region" description="Helical" evidence="9">
    <location>
        <begin position="236"/>
        <end position="259"/>
    </location>
</feature>
<dbReference type="GO" id="GO:0005524">
    <property type="term" value="F:ATP binding"/>
    <property type="evidence" value="ECO:0007669"/>
    <property type="project" value="UniProtKB-KW"/>
</dbReference>
<feature type="domain" description="ABC transmembrane type-1" evidence="11">
    <location>
        <begin position="17"/>
        <end position="297"/>
    </location>
</feature>
<keyword evidence="8 9" id="KW-0472">Membrane</keyword>
<feature type="domain" description="ABC transporter" evidence="10">
    <location>
        <begin position="332"/>
        <end position="566"/>
    </location>
</feature>
<dbReference type="GO" id="GO:0016887">
    <property type="term" value="F:ATP hydrolysis activity"/>
    <property type="evidence" value="ECO:0007669"/>
    <property type="project" value="InterPro"/>
</dbReference>
<feature type="transmembrane region" description="Helical" evidence="9">
    <location>
        <begin position="53"/>
        <end position="76"/>
    </location>
</feature>
<dbReference type="InterPro" id="IPR027417">
    <property type="entry name" value="P-loop_NTPase"/>
</dbReference>
<keyword evidence="3" id="KW-1003">Cell membrane</keyword>
<dbReference type="PANTHER" id="PTHR43394">
    <property type="entry name" value="ATP-DEPENDENT PERMEASE MDL1, MITOCHONDRIAL"/>
    <property type="match status" value="1"/>
</dbReference>
<dbReference type="GO" id="GO:0005886">
    <property type="term" value="C:plasma membrane"/>
    <property type="evidence" value="ECO:0007669"/>
    <property type="project" value="UniProtKB-SubCell"/>
</dbReference>
<feature type="transmembrane region" description="Helical" evidence="9">
    <location>
        <begin position="279"/>
        <end position="300"/>
    </location>
</feature>
<dbReference type="PANTHER" id="PTHR43394:SF1">
    <property type="entry name" value="ATP-BINDING CASSETTE SUB-FAMILY B MEMBER 10, MITOCHONDRIAL"/>
    <property type="match status" value="1"/>
</dbReference>
<dbReference type="InterPro" id="IPR039421">
    <property type="entry name" value="Type_1_exporter"/>
</dbReference>
<proteinExistence type="predicted"/>
<evidence type="ECO:0000259" key="10">
    <source>
        <dbReference type="PROSITE" id="PS50893"/>
    </source>
</evidence>
<keyword evidence="5" id="KW-0547">Nucleotide-binding</keyword>
<evidence type="ECO:0000313" key="12">
    <source>
        <dbReference type="EMBL" id="MBO8437023.1"/>
    </source>
</evidence>
<evidence type="ECO:0000256" key="4">
    <source>
        <dbReference type="ARBA" id="ARBA00022692"/>
    </source>
</evidence>
<dbReference type="Pfam" id="PF00005">
    <property type="entry name" value="ABC_tran"/>
    <property type="match status" value="1"/>
</dbReference>
<evidence type="ECO:0000256" key="9">
    <source>
        <dbReference type="SAM" id="Phobius"/>
    </source>
</evidence>
<evidence type="ECO:0000313" key="13">
    <source>
        <dbReference type="Proteomes" id="UP000823615"/>
    </source>
</evidence>
<keyword evidence="4 9" id="KW-0812">Transmembrane</keyword>
<dbReference type="SMART" id="SM00382">
    <property type="entry name" value="AAA"/>
    <property type="match status" value="1"/>
</dbReference>
<dbReference type="PROSITE" id="PS50893">
    <property type="entry name" value="ABC_TRANSPORTER_2"/>
    <property type="match status" value="1"/>
</dbReference>
<name>A0A9D9E1X5_9SPIO</name>
<dbReference type="Gene3D" id="1.20.1560.10">
    <property type="entry name" value="ABC transporter type 1, transmembrane domain"/>
    <property type="match status" value="1"/>
</dbReference>
<dbReference type="SUPFAM" id="SSF52540">
    <property type="entry name" value="P-loop containing nucleoside triphosphate hydrolases"/>
    <property type="match status" value="1"/>
</dbReference>
<keyword evidence="7 9" id="KW-1133">Transmembrane helix</keyword>
<evidence type="ECO:0000256" key="2">
    <source>
        <dbReference type="ARBA" id="ARBA00022448"/>
    </source>
</evidence>
<dbReference type="SUPFAM" id="SSF90123">
    <property type="entry name" value="ABC transporter transmembrane region"/>
    <property type="match status" value="1"/>
</dbReference>
<comment type="caution">
    <text evidence="12">The sequence shown here is derived from an EMBL/GenBank/DDBJ whole genome shotgun (WGS) entry which is preliminary data.</text>
</comment>
<keyword evidence="2" id="KW-0813">Transport</keyword>
<evidence type="ECO:0000256" key="7">
    <source>
        <dbReference type="ARBA" id="ARBA00022989"/>
    </source>
</evidence>
<dbReference type="InterPro" id="IPR011527">
    <property type="entry name" value="ABC1_TM_dom"/>
</dbReference>
<dbReference type="InterPro" id="IPR036640">
    <property type="entry name" value="ABC1_TM_sf"/>
</dbReference>
<feature type="transmembrane region" description="Helical" evidence="9">
    <location>
        <begin position="21"/>
        <end position="41"/>
    </location>
</feature>
<accession>A0A9D9E1X5</accession>
<dbReference type="Gene3D" id="3.40.50.300">
    <property type="entry name" value="P-loop containing nucleotide triphosphate hydrolases"/>
    <property type="match status" value="1"/>
</dbReference>
<dbReference type="CDD" id="cd18548">
    <property type="entry name" value="ABC_6TM_Tm287_like"/>
    <property type="match status" value="1"/>
</dbReference>
<evidence type="ECO:0000259" key="11">
    <source>
        <dbReference type="PROSITE" id="PS50929"/>
    </source>
</evidence>
<gene>
    <name evidence="12" type="ORF">IAA97_08600</name>
</gene>